<evidence type="ECO:0000256" key="1">
    <source>
        <dbReference type="ARBA" id="ARBA00022723"/>
    </source>
</evidence>
<evidence type="ECO:0000313" key="5">
    <source>
        <dbReference type="Proteomes" id="UP000066549"/>
    </source>
</evidence>
<gene>
    <name evidence="4" type="ORF">VI33_05010</name>
</gene>
<keyword evidence="3" id="KW-0460">Magnesium</keyword>
<evidence type="ECO:0000256" key="2">
    <source>
        <dbReference type="ARBA" id="ARBA00022801"/>
    </source>
</evidence>
<dbReference type="OrthoDB" id="9784466at2"/>
<dbReference type="PANTHER" id="PTHR43344:SF13">
    <property type="entry name" value="PHOSPHATASE RV3661-RELATED"/>
    <property type="match status" value="1"/>
</dbReference>
<dbReference type="Gene3D" id="1.20.1440.100">
    <property type="entry name" value="SG protein - dephosphorylation function"/>
    <property type="match status" value="1"/>
</dbReference>
<evidence type="ECO:0000256" key="3">
    <source>
        <dbReference type="ARBA" id="ARBA00022842"/>
    </source>
</evidence>
<keyword evidence="5" id="KW-1185">Reference proteome</keyword>
<dbReference type="InterPro" id="IPR023214">
    <property type="entry name" value="HAD_sf"/>
</dbReference>
<reference evidence="4 5" key="1">
    <citation type="submission" date="2015-03" db="EMBL/GenBank/DDBJ databases">
        <title>Comparative analysis of the OM43 clade including a novel species from Red Sea uncovers genomic and metabolic diversity among marine methylotrophs.</title>
        <authorList>
            <person name="Jimenez-Infante F."/>
            <person name="Ngugi D.K."/>
            <person name="Vinu M."/>
            <person name="Alam I."/>
            <person name="Kamau A."/>
            <person name="Blom J."/>
            <person name="Bajic V.B."/>
            <person name="Stingl U."/>
        </authorList>
    </citation>
    <scope>NUCLEOTIDE SEQUENCE [LARGE SCALE GENOMIC DNA]</scope>
    <source>
        <strain evidence="4 5">MBRSH7</strain>
    </source>
</reference>
<dbReference type="GO" id="GO:0046872">
    <property type="term" value="F:metal ion binding"/>
    <property type="evidence" value="ECO:0007669"/>
    <property type="project" value="UniProtKB-KW"/>
</dbReference>
<dbReference type="EMBL" id="CP011002">
    <property type="protein sequence ID" value="AKO66066.1"/>
    <property type="molecule type" value="Genomic_DNA"/>
</dbReference>
<dbReference type="CDD" id="cd02612">
    <property type="entry name" value="HAD_PGPPase"/>
    <property type="match status" value="1"/>
</dbReference>
<dbReference type="AlphaFoldDB" id="A0A0H4IYL0"/>
<dbReference type="InterPro" id="IPR006385">
    <property type="entry name" value="HAD_hydro_SerB1"/>
</dbReference>
<keyword evidence="1" id="KW-0479">Metal-binding</keyword>
<proteinExistence type="predicted"/>
<dbReference type="NCBIfam" id="TIGR01490">
    <property type="entry name" value="HAD-SF-IB-hyp1"/>
    <property type="match status" value="1"/>
</dbReference>
<accession>A0A0H4IYL0</accession>
<name>A0A0H4IYL0_9PROT</name>
<dbReference type="GO" id="GO:0016787">
    <property type="term" value="F:hydrolase activity"/>
    <property type="evidence" value="ECO:0007669"/>
    <property type="project" value="UniProtKB-KW"/>
</dbReference>
<dbReference type="PANTHER" id="PTHR43344">
    <property type="entry name" value="PHOSPHOSERINE PHOSPHATASE"/>
    <property type="match status" value="1"/>
</dbReference>
<dbReference type="NCBIfam" id="TIGR01488">
    <property type="entry name" value="HAD-SF-IB"/>
    <property type="match status" value="1"/>
</dbReference>
<dbReference type="PATRIC" id="fig|1623450.3.peg.1000"/>
<dbReference type="Gene3D" id="3.40.50.1000">
    <property type="entry name" value="HAD superfamily/HAD-like"/>
    <property type="match status" value="1"/>
</dbReference>
<dbReference type="InterPro" id="IPR036412">
    <property type="entry name" value="HAD-like_sf"/>
</dbReference>
<sequence length="221" mass="25571">MNLALFDLDNTLLRGDSDYNWSKFLIKHGLLDSKEHEKQNEIFYQDYKDGCLDIYKFCEFQFRPFTLIKRDQLNQLREQYVAEVIKPLVTKKSLDLVKSHQKNNDLCIIITATNSFITKPIASLFDVDILIGTDPEEVDGNFTGHVSGTPSFQEGKITRLKAWLQEHEYSFDSFMQTYFYSDSQNDLPLLNSVSNPVCVNPDPILETKAKENNWPIISLDD</sequence>
<protein>
    <submittedName>
        <fullName evidence="4">Phosphoserine phosphatase</fullName>
    </submittedName>
</protein>
<organism evidence="4 5">
    <name type="scientific">Methylophilales bacterium MBRS-H7</name>
    <dbReference type="NCBI Taxonomy" id="1623450"/>
    <lineage>
        <taxon>Bacteria</taxon>
        <taxon>Pseudomonadati</taxon>
        <taxon>Pseudomonadota</taxon>
        <taxon>Betaproteobacteria</taxon>
        <taxon>Nitrosomonadales</taxon>
        <taxon>OM43 clade</taxon>
    </lineage>
</organism>
<evidence type="ECO:0000313" key="4">
    <source>
        <dbReference type="EMBL" id="AKO66066.1"/>
    </source>
</evidence>
<keyword evidence="2" id="KW-0378">Hydrolase</keyword>
<dbReference type="Proteomes" id="UP000066549">
    <property type="component" value="Chromosome"/>
</dbReference>
<dbReference type="InterPro" id="IPR050582">
    <property type="entry name" value="HAD-like_SerB"/>
</dbReference>
<dbReference type="Pfam" id="PF12710">
    <property type="entry name" value="HAD"/>
    <property type="match status" value="1"/>
</dbReference>
<dbReference type="SUPFAM" id="SSF56784">
    <property type="entry name" value="HAD-like"/>
    <property type="match status" value="1"/>
</dbReference>